<evidence type="ECO:0000259" key="1">
    <source>
        <dbReference type="Pfam" id="PF12937"/>
    </source>
</evidence>
<organism evidence="2 4">
    <name type="scientific">Rhizophagus clarus</name>
    <dbReference type="NCBI Taxonomy" id="94130"/>
    <lineage>
        <taxon>Eukaryota</taxon>
        <taxon>Fungi</taxon>
        <taxon>Fungi incertae sedis</taxon>
        <taxon>Mucoromycota</taxon>
        <taxon>Glomeromycotina</taxon>
        <taxon>Glomeromycetes</taxon>
        <taxon>Glomerales</taxon>
        <taxon>Glomeraceae</taxon>
        <taxon>Rhizophagus</taxon>
    </lineage>
</organism>
<evidence type="ECO:0000313" key="4">
    <source>
        <dbReference type="Proteomes" id="UP000247702"/>
    </source>
</evidence>
<feature type="domain" description="F-box" evidence="1">
    <location>
        <begin position="2"/>
        <end position="45"/>
    </location>
</feature>
<dbReference type="SUPFAM" id="SSF81383">
    <property type="entry name" value="F-box domain"/>
    <property type="match status" value="1"/>
</dbReference>
<proteinExistence type="predicted"/>
<dbReference type="InterPro" id="IPR001810">
    <property type="entry name" value="F-box_dom"/>
</dbReference>
<dbReference type="InterPro" id="IPR036047">
    <property type="entry name" value="F-box-like_dom_sf"/>
</dbReference>
<dbReference type="Proteomes" id="UP000247702">
    <property type="component" value="Unassembled WGS sequence"/>
</dbReference>
<name>A0A2Z6RFW2_9GLOM</name>
<dbReference type="OrthoDB" id="2305494at2759"/>
<comment type="caution">
    <text evidence="2">The sequence shown here is derived from an EMBL/GenBank/DDBJ whole genome shotgun (WGS) entry which is preliminary data.</text>
</comment>
<dbReference type="Pfam" id="PF12937">
    <property type="entry name" value="F-box-like"/>
    <property type="match status" value="1"/>
</dbReference>
<reference evidence="3" key="2">
    <citation type="submission" date="2019-10" db="EMBL/GenBank/DDBJ databases">
        <title>Conservation and host-specific expression of non-tandemly repeated heterogenous ribosome RNA gene in arbuscular mycorrhizal fungi.</title>
        <authorList>
            <person name="Maeda T."/>
            <person name="Kobayashi Y."/>
            <person name="Nakagawa T."/>
            <person name="Ezawa T."/>
            <person name="Yamaguchi K."/>
            <person name="Bino T."/>
            <person name="Nishimoto Y."/>
            <person name="Shigenobu S."/>
            <person name="Kawaguchi M."/>
        </authorList>
    </citation>
    <scope>NUCLEOTIDE SEQUENCE</scope>
    <source>
        <strain evidence="3">HR1</strain>
    </source>
</reference>
<gene>
    <name evidence="3" type="ORF">RCL2_000382600</name>
    <name evidence="2" type="ORF">RclHR1_03680007</name>
</gene>
<sequence>MPQLPADCLNEIFEYLSDDKFTLHSCILVNRLWCEISVRILWKNVWKYSASSFSFSTLVACLPNESKKLLRENGINISTPTFEFPTFDYASFCKVLPIGEVYYKLGFFLENQQLILSKNFKIGVDAIAQEIIKLFLRQITSLKQLKISKFWQFLSWQTPNTNFVFYPEAKDCLKNLSELHCTSDISSEFFYQLSQLSHNITILNIMIENHIPNGLTDLISAQRCLKCSKIAIYDVLKDITDLLLKKLPDTLTKLNLYGGGDNISLSFITSLINLEELQLEFGYSEWFKNFEILQHTIFPQLQVLKIVNACPKCESLIKFLENNGKNLREIYLCEYSGYCDNSLNLAIANFCPILKKISTGIKNYELETLEIIFDGCQYLESIKIWCGGLFLNDMRALQIVMKYSKNINEIVLDYRNNVRFKILPKELETIFMNNTSRKPFSLVVNNDFDIINSLDKNGENIKIIEKYIKLGMIKRFKVY</sequence>
<evidence type="ECO:0000313" key="2">
    <source>
        <dbReference type="EMBL" id="GBB99912.1"/>
    </source>
</evidence>
<accession>A0A2Z6RFW2</accession>
<dbReference type="Gene3D" id="3.80.10.10">
    <property type="entry name" value="Ribonuclease Inhibitor"/>
    <property type="match status" value="1"/>
</dbReference>
<dbReference type="InterPro" id="IPR032675">
    <property type="entry name" value="LRR_dom_sf"/>
</dbReference>
<dbReference type="EMBL" id="BEXD01002979">
    <property type="protein sequence ID" value="GBB99912.1"/>
    <property type="molecule type" value="Genomic_DNA"/>
</dbReference>
<keyword evidence="4" id="KW-1185">Reference proteome</keyword>
<dbReference type="Proteomes" id="UP000615446">
    <property type="component" value="Unassembled WGS sequence"/>
</dbReference>
<dbReference type="AlphaFoldDB" id="A0A2Z6RFW2"/>
<evidence type="ECO:0000313" key="3">
    <source>
        <dbReference type="EMBL" id="GES76420.1"/>
    </source>
</evidence>
<reference evidence="2 4" key="1">
    <citation type="submission" date="2017-11" db="EMBL/GenBank/DDBJ databases">
        <title>The genome of Rhizophagus clarus HR1 reveals common genetic basis of auxotrophy among arbuscular mycorrhizal fungi.</title>
        <authorList>
            <person name="Kobayashi Y."/>
        </authorList>
    </citation>
    <scope>NUCLEOTIDE SEQUENCE [LARGE SCALE GENOMIC DNA]</scope>
    <source>
        <strain evidence="2 4">HR1</strain>
    </source>
</reference>
<dbReference type="EMBL" id="BLAL01000020">
    <property type="protein sequence ID" value="GES76420.1"/>
    <property type="molecule type" value="Genomic_DNA"/>
</dbReference>
<protein>
    <recommendedName>
        <fullName evidence="1">F-box domain-containing protein</fullName>
    </recommendedName>
</protein>